<proteinExistence type="predicted"/>
<dbReference type="Gramene" id="A03p58840.2_BraZ1">
    <property type="protein sequence ID" value="A03p58840.2_BraZ1.CDS.1"/>
    <property type="gene ID" value="A03g58840.2_BraZ1"/>
</dbReference>
<feature type="domain" description="DUF3444" evidence="2">
    <location>
        <begin position="284"/>
        <end position="474"/>
    </location>
</feature>
<feature type="region of interest" description="Disordered" evidence="1">
    <location>
        <begin position="503"/>
        <end position="526"/>
    </location>
</feature>
<sequence length="526" mass="60824">MVMEKDSDFTDLNSEGILKTLEQIEEKVSSFLNLSPQFNHMVESLKKKEERLRVVESREKEVALLEKSVSEKSRVSEEKEMDFDMIQVLEASLLRLVIERQTEVAVRKKLEDATSECERKKEEARLVLKSIHEKLCGLEKAEKDFDVKQRVEMERLSSLEEAIKVIYAELKRKEERFELKQKEEADRWREETELKRRDLEIREKTLEERMKELQLKQMVLDERSKQNAETRKRSNHEVEHDNGAGSLTPPGKKHKPEEADLACASKDGDIGETVCKDKSDKDPKPLTCPDKKFNGFGKSMSSFAVDQVWALYDPRDDMPRIYAQIRRIFSSQFSLQVTLLEHVETTKEEKSILSSACGRFEYGDTEIKSHLLFAHEMDNIKCDKSVIVNPRKGETWALFRDWDISWKCHSDLLDPPYRYDLVEVITEFDDKLGISVAYMGRVEGFESVLNRVEQHGLIKIICPGEMQRFSHKVPPGSFKLDPAAAQGYDPVLEEVVDTRIKSKECDKAPTAETQEGSTKDQPIILE</sequence>
<evidence type="ECO:0000313" key="3">
    <source>
        <dbReference type="EMBL" id="CAG7884541.1"/>
    </source>
</evidence>
<organism evidence="4">
    <name type="scientific">Brassica campestris</name>
    <name type="common">Field mustard</name>
    <dbReference type="NCBI Taxonomy" id="3711"/>
    <lineage>
        <taxon>Eukaryota</taxon>
        <taxon>Viridiplantae</taxon>
        <taxon>Streptophyta</taxon>
        <taxon>Embryophyta</taxon>
        <taxon>Tracheophyta</taxon>
        <taxon>Spermatophyta</taxon>
        <taxon>Magnoliopsida</taxon>
        <taxon>eudicotyledons</taxon>
        <taxon>Gunneridae</taxon>
        <taxon>Pentapetalae</taxon>
        <taxon>rosids</taxon>
        <taxon>malvids</taxon>
        <taxon>Brassicales</taxon>
        <taxon>Brassicaceae</taxon>
        <taxon>Brassiceae</taxon>
        <taxon>Brassica</taxon>
    </lineage>
</organism>
<dbReference type="AlphaFoldDB" id="A0A3P5ZTQ8"/>
<dbReference type="InterPro" id="IPR024593">
    <property type="entry name" value="DUF3444"/>
</dbReference>
<dbReference type="EMBL" id="LS974619">
    <property type="protein sequence ID" value="CAG7884541.1"/>
    <property type="molecule type" value="Genomic_DNA"/>
</dbReference>
<name>A0A3P5ZTQ8_BRACM</name>
<feature type="compositionally biased region" description="Polar residues" evidence="1">
    <location>
        <begin position="511"/>
        <end position="520"/>
    </location>
</feature>
<feature type="region of interest" description="Disordered" evidence="1">
    <location>
        <begin position="217"/>
        <end position="259"/>
    </location>
</feature>
<dbReference type="PANTHER" id="PTHR45089:SF21">
    <property type="entry name" value="TRICHOHYALIN-LIKE PROTEIN (DUF3444)"/>
    <property type="match status" value="1"/>
</dbReference>
<accession>A0A3P5ZTQ8</accession>
<reference evidence="4" key="1">
    <citation type="submission" date="2018-11" db="EMBL/GenBank/DDBJ databases">
        <authorList>
            <consortium name="Genoscope - CEA"/>
            <person name="William W."/>
        </authorList>
    </citation>
    <scope>NUCLEOTIDE SEQUENCE</scope>
</reference>
<protein>
    <recommendedName>
        <fullName evidence="2">DUF3444 domain-containing protein</fullName>
    </recommendedName>
</protein>
<evidence type="ECO:0000259" key="2">
    <source>
        <dbReference type="Pfam" id="PF11926"/>
    </source>
</evidence>
<dbReference type="Proteomes" id="UP000694005">
    <property type="component" value="Chromosome A03"/>
</dbReference>
<dbReference type="PANTHER" id="PTHR45089">
    <property type="entry name" value="DNAJ HEAT SHOCK AMINO-TERMINAL DOMAIN PROTEIN-RELATED"/>
    <property type="match status" value="1"/>
</dbReference>
<dbReference type="Pfam" id="PF11926">
    <property type="entry name" value="DUF3444"/>
    <property type="match status" value="1"/>
</dbReference>
<dbReference type="EMBL" id="LR031572">
    <property type="protein sequence ID" value="VDC83612.1"/>
    <property type="molecule type" value="Genomic_DNA"/>
</dbReference>
<gene>
    <name evidence="4" type="ORF">BRAA03T14830Z</name>
    <name evidence="3" type="ORF">BRAPAZ1V2_A03P58840.2</name>
</gene>
<evidence type="ECO:0000256" key="1">
    <source>
        <dbReference type="SAM" id="MobiDB-lite"/>
    </source>
</evidence>
<feature type="compositionally biased region" description="Basic and acidic residues" evidence="1">
    <location>
        <begin position="217"/>
        <end position="242"/>
    </location>
</feature>
<evidence type="ECO:0000313" key="4">
    <source>
        <dbReference type="EMBL" id="VDC83612.1"/>
    </source>
</evidence>